<evidence type="ECO:0000313" key="3">
    <source>
        <dbReference type="Proteomes" id="UP000806285"/>
    </source>
</evidence>
<dbReference type="Pfam" id="PF00498">
    <property type="entry name" value="FHA"/>
    <property type="match status" value="1"/>
</dbReference>
<dbReference type="EMBL" id="JADDIV010000004">
    <property type="protein sequence ID" value="MBE7369209.1"/>
    <property type="molecule type" value="Genomic_DNA"/>
</dbReference>
<reference evidence="2 3" key="1">
    <citation type="submission" date="2020-10" db="EMBL/GenBank/DDBJ databases">
        <title>Ramlibacter sp. HM2 16S ribosomal RNA gene Genome sequencing and assembly.</title>
        <authorList>
            <person name="Kang M."/>
        </authorList>
    </citation>
    <scope>NUCLEOTIDE SEQUENCE [LARGE SCALE GENOMIC DNA]</scope>
    <source>
        <strain evidence="2 3">HM2</strain>
    </source>
</reference>
<gene>
    <name evidence="2" type="ORF">IM787_16725</name>
</gene>
<name>A0ABR9S6Y3_9BURK</name>
<feature type="domain" description="FHA" evidence="1">
    <location>
        <begin position="24"/>
        <end position="75"/>
    </location>
</feature>
<dbReference type="InterPro" id="IPR046883">
    <property type="entry name" value="T6SS_FHA_C"/>
</dbReference>
<dbReference type="Pfam" id="PF20232">
    <property type="entry name" value="T6SS_FHA_C"/>
    <property type="match status" value="1"/>
</dbReference>
<evidence type="ECO:0000259" key="1">
    <source>
        <dbReference type="PROSITE" id="PS50006"/>
    </source>
</evidence>
<proteinExistence type="predicted"/>
<dbReference type="Gene3D" id="2.60.200.20">
    <property type="match status" value="1"/>
</dbReference>
<dbReference type="SUPFAM" id="SSF49879">
    <property type="entry name" value="SMAD/FHA domain"/>
    <property type="match status" value="1"/>
</dbReference>
<dbReference type="Proteomes" id="UP000806285">
    <property type="component" value="Unassembled WGS sequence"/>
</dbReference>
<dbReference type="CDD" id="cd00060">
    <property type="entry name" value="FHA"/>
    <property type="match status" value="1"/>
</dbReference>
<keyword evidence="3" id="KW-1185">Reference proteome</keyword>
<accession>A0ABR9S6Y3</accession>
<dbReference type="PROSITE" id="PS50006">
    <property type="entry name" value="FHA_DOMAIN"/>
    <property type="match status" value="1"/>
</dbReference>
<dbReference type="InterPro" id="IPR008984">
    <property type="entry name" value="SMAD_FHA_dom_sf"/>
</dbReference>
<dbReference type="RefSeq" id="WP_193677802.1">
    <property type="nucleotide sequence ID" value="NZ_JADDIV010000004.1"/>
</dbReference>
<evidence type="ECO:0000313" key="2">
    <source>
        <dbReference type="EMBL" id="MBE7369209.1"/>
    </source>
</evidence>
<comment type="caution">
    <text evidence="2">The sequence shown here is derived from an EMBL/GenBank/DDBJ whole genome shotgun (WGS) entry which is preliminary data.</text>
</comment>
<sequence>MLELLVSGPGLEVTRRLGPGEPALILGRDADCAICLPDPERNVSRRHLSVWNDGGQLHFHVLSVVNGVLTSVGELPPGARGVLAAGDAIELSAFRIVLLPPGAQLAPPVGGPEADPWAEFQRQAAELAGDAGPETVPAPLDDDPFGDWGFQSTFGPGAPGGGLHADALLAAEDLQPFFAGLGLERGAQGKYTQGELETMGRLTRIALQGLLQAYQDANDSRRQVRAEERTVPEARELNPLRLDTPLEAKLFYLFGGQGAAHGYVPPDRAVAQVVTELTAHQQAMGDAAREALDGVIADFDPEAIKKRLLGGGTRLFESARAWDAFVREYAERSGTRATWVQQLLERHFARAYARALMRAKRNTSGRPPS</sequence>
<protein>
    <submittedName>
        <fullName evidence="2">FHA domain-containing protein</fullName>
    </submittedName>
</protein>
<organism evidence="2 3">
    <name type="scientific">Ramlibacter pallidus</name>
    <dbReference type="NCBI Taxonomy" id="2780087"/>
    <lineage>
        <taxon>Bacteria</taxon>
        <taxon>Pseudomonadati</taxon>
        <taxon>Pseudomonadota</taxon>
        <taxon>Betaproteobacteria</taxon>
        <taxon>Burkholderiales</taxon>
        <taxon>Comamonadaceae</taxon>
        <taxon>Ramlibacter</taxon>
    </lineage>
</organism>
<dbReference type="InterPro" id="IPR000253">
    <property type="entry name" value="FHA_dom"/>
</dbReference>